<gene>
    <name evidence="2" type="ORF">GM173_11305</name>
</gene>
<evidence type="ECO:0000313" key="3">
    <source>
        <dbReference type="Proteomes" id="UP001195660"/>
    </source>
</evidence>
<evidence type="ECO:0000259" key="1">
    <source>
        <dbReference type="Pfam" id="PF08818"/>
    </source>
</evidence>
<protein>
    <submittedName>
        <fullName evidence="2">DUF1801 domain-containing protein</fullName>
    </submittedName>
</protein>
<evidence type="ECO:0000313" key="2">
    <source>
        <dbReference type="EMBL" id="MBM5572162.1"/>
    </source>
</evidence>
<reference evidence="2 3" key="1">
    <citation type="submission" date="2019-11" db="EMBL/GenBank/DDBJ databases">
        <title>Novel Deefgea species.</title>
        <authorList>
            <person name="Han J.-H."/>
        </authorList>
    </citation>
    <scope>NUCLEOTIDE SEQUENCE [LARGE SCALE GENOMIC DNA]</scope>
    <source>
        <strain evidence="2 3">LMG 24817</strain>
    </source>
</reference>
<dbReference type="Pfam" id="PF08818">
    <property type="entry name" value="DUF1801"/>
    <property type="match status" value="1"/>
</dbReference>
<comment type="caution">
    <text evidence="2">The sequence shown here is derived from an EMBL/GenBank/DDBJ whole genome shotgun (WGS) entry which is preliminary data.</text>
</comment>
<accession>A0ABS2CDC7</accession>
<dbReference type="RefSeq" id="WP_203571491.1">
    <property type="nucleotide sequence ID" value="NZ_WOFE01000005.1"/>
</dbReference>
<sequence>MSDAKVASLLHDLALLDVERLAVVEAVRTLIYSLLPSATERVMYGGLLFATQADFCGIFAYQKHVSVEFGRGCDLSDVAGVLEGGGKFRRHIKLFSLKDIEDKSLAQYIVQAEKIA</sequence>
<name>A0ABS2CDC7_9NEIS</name>
<dbReference type="Proteomes" id="UP001195660">
    <property type="component" value="Unassembled WGS sequence"/>
</dbReference>
<dbReference type="InterPro" id="IPR014922">
    <property type="entry name" value="YdhG-like"/>
</dbReference>
<keyword evidence="3" id="KW-1185">Reference proteome</keyword>
<dbReference type="EMBL" id="WOFE01000005">
    <property type="protein sequence ID" value="MBM5572162.1"/>
    <property type="molecule type" value="Genomic_DNA"/>
</dbReference>
<feature type="domain" description="YdhG-like" evidence="1">
    <location>
        <begin position="22"/>
        <end position="112"/>
    </location>
</feature>
<proteinExistence type="predicted"/>
<dbReference type="Gene3D" id="3.90.1150.200">
    <property type="match status" value="1"/>
</dbReference>
<organism evidence="2 3">
    <name type="scientific">Deefgea chitinilytica</name>
    <dbReference type="NCBI Taxonomy" id="570276"/>
    <lineage>
        <taxon>Bacteria</taxon>
        <taxon>Pseudomonadati</taxon>
        <taxon>Pseudomonadota</taxon>
        <taxon>Betaproteobacteria</taxon>
        <taxon>Neisseriales</taxon>
        <taxon>Chitinibacteraceae</taxon>
        <taxon>Deefgea</taxon>
    </lineage>
</organism>
<dbReference type="SUPFAM" id="SSF159888">
    <property type="entry name" value="YdhG-like"/>
    <property type="match status" value="1"/>
</dbReference>